<name>A0A656HEZ1_THINJ</name>
<proteinExistence type="predicted"/>
<dbReference type="OrthoDB" id="9803892at2"/>
<accession>A0A656HEZ1</accession>
<dbReference type="GO" id="GO:0004029">
    <property type="term" value="F:aldehyde dehydrogenase (NAD+) activity"/>
    <property type="evidence" value="ECO:0007669"/>
    <property type="project" value="TreeGrafter"/>
</dbReference>
<dbReference type="InterPro" id="IPR036291">
    <property type="entry name" value="NAD(P)-bd_dom_sf"/>
</dbReference>
<sequence length="315" mass="34983">MQTISILGGKGRLGNTAARAFHHAGYKVIVISRDANAPRLPEGVEQRAADAMQAAELIKATEGSDFIFNSLNPPYSQWRGKAMQLARNVVVAARQHGAVHLFPGNVYNYGTRIPPVCDEHTPFQADTSMGKIRVEMEQHFEEASRQGIKTIVLRAGDFFGDGSSGAWFDFAILSKLHKNRLVYPGAWDAVHSWAYLPDLAQAFVSLAGQADKLDGYESFLFEGHHLTGNTLYAALTEIVGRPLKKQTVPWWLYRVASLFSPMARAVTEMSYLWFRPHQLDGRRLNAVVGELHTTPLQEALKQSLVATSAFHDHAR</sequence>
<dbReference type="GO" id="GO:0005737">
    <property type="term" value="C:cytoplasm"/>
    <property type="evidence" value="ECO:0007669"/>
    <property type="project" value="TreeGrafter"/>
</dbReference>
<reference evidence="3" key="1">
    <citation type="journal article" date="2011" name="Stand. Genomic Sci.">
        <title>Genome sequence of the filamentous, gliding Thiothrix nivea neotype strain (JP2(T)).</title>
        <authorList>
            <person name="Lapidus A."/>
            <person name="Nolan M."/>
            <person name="Lucas S."/>
            <person name="Glavina Del Rio T."/>
            <person name="Tice H."/>
            <person name="Cheng J.F."/>
            <person name="Tapia R."/>
            <person name="Han C."/>
            <person name="Goodwin L."/>
            <person name="Pitluck S."/>
            <person name="Liolios K."/>
            <person name="Pagani I."/>
            <person name="Ivanova N."/>
            <person name="Huntemann M."/>
            <person name="Mavromatis K."/>
            <person name="Mikhailova N."/>
            <person name="Pati A."/>
            <person name="Chen A."/>
            <person name="Palaniappan K."/>
            <person name="Land M."/>
            <person name="Brambilla E.M."/>
            <person name="Rohde M."/>
            <person name="Abt B."/>
            <person name="Verbarg S."/>
            <person name="Goker M."/>
            <person name="Bristow J."/>
            <person name="Eisen J.A."/>
            <person name="Markowitz V."/>
            <person name="Hugenholtz P."/>
            <person name="Kyrpides N.C."/>
            <person name="Klenk H.P."/>
            <person name="Woyke T."/>
        </authorList>
    </citation>
    <scope>NUCLEOTIDE SEQUENCE [LARGE SCALE GENOMIC DNA]</scope>
    <source>
        <strain evidence="3">ATCC 35100 / DSM 5205 / JP2</strain>
    </source>
</reference>
<dbReference type="Gene3D" id="3.40.50.720">
    <property type="entry name" value="NAD(P)-binding Rossmann-like Domain"/>
    <property type="match status" value="1"/>
</dbReference>
<dbReference type="PANTHER" id="PTHR48079">
    <property type="entry name" value="PROTEIN YEEZ"/>
    <property type="match status" value="1"/>
</dbReference>
<feature type="domain" description="NAD-dependent epimerase/dehydratase" evidence="1">
    <location>
        <begin position="5"/>
        <end position="215"/>
    </location>
</feature>
<dbReference type="EMBL" id="JH651384">
    <property type="protein sequence ID" value="EIJ34772.1"/>
    <property type="molecule type" value="Genomic_DNA"/>
</dbReference>
<dbReference type="InterPro" id="IPR001509">
    <property type="entry name" value="Epimerase_deHydtase"/>
</dbReference>
<evidence type="ECO:0000259" key="1">
    <source>
        <dbReference type="Pfam" id="PF01370"/>
    </source>
</evidence>
<dbReference type="PANTHER" id="PTHR48079:SF6">
    <property type="entry name" value="NAD(P)-BINDING DOMAIN-CONTAINING PROTEIN-RELATED"/>
    <property type="match status" value="1"/>
</dbReference>
<keyword evidence="3" id="KW-1185">Reference proteome</keyword>
<dbReference type="RefSeq" id="WP_002708694.1">
    <property type="nucleotide sequence ID" value="NZ_JH651384.1"/>
</dbReference>
<evidence type="ECO:0000313" key="2">
    <source>
        <dbReference type="EMBL" id="EIJ34772.1"/>
    </source>
</evidence>
<protein>
    <submittedName>
        <fullName evidence="2">NAD-dependent epimerase/dehydratase</fullName>
    </submittedName>
</protein>
<dbReference type="InterPro" id="IPR051783">
    <property type="entry name" value="NAD(P)-dependent_oxidoreduct"/>
</dbReference>
<dbReference type="AlphaFoldDB" id="A0A656HEZ1"/>
<organism evidence="2 3">
    <name type="scientific">Thiothrix nivea (strain ATCC 35100 / DSM 5205 / JP2)</name>
    <dbReference type="NCBI Taxonomy" id="870187"/>
    <lineage>
        <taxon>Bacteria</taxon>
        <taxon>Pseudomonadati</taxon>
        <taxon>Pseudomonadota</taxon>
        <taxon>Gammaproteobacteria</taxon>
        <taxon>Thiotrichales</taxon>
        <taxon>Thiotrichaceae</taxon>
        <taxon>Thiothrix</taxon>
    </lineage>
</organism>
<evidence type="ECO:0000313" key="3">
    <source>
        <dbReference type="Proteomes" id="UP000005317"/>
    </source>
</evidence>
<gene>
    <name evidence="2" type="ORF">Thini_2207</name>
</gene>
<dbReference type="SUPFAM" id="SSF51735">
    <property type="entry name" value="NAD(P)-binding Rossmann-fold domains"/>
    <property type="match status" value="1"/>
</dbReference>
<dbReference type="Pfam" id="PF01370">
    <property type="entry name" value="Epimerase"/>
    <property type="match status" value="1"/>
</dbReference>
<dbReference type="Proteomes" id="UP000005317">
    <property type="component" value="Unassembled WGS sequence"/>
</dbReference>